<accession>I8RC71</accession>
<reference evidence="4 5" key="1">
    <citation type="journal article" date="2012" name="J. Bacteriol.">
        <title>Draft Genome Sequences for Two Metal-Reducing Pelosinus fermentans Strains Isolated from a Cr(VI)-Contaminated Site and for Type Strain R7.</title>
        <authorList>
            <person name="Brown S.D."/>
            <person name="Podar M."/>
            <person name="Klingeman D.M."/>
            <person name="Johnson C.M."/>
            <person name="Yang Z.K."/>
            <person name="Utturkar S.M."/>
            <person name="Land M.L."/>
            <person name="Mosher J.J."/>
            <person name="Hurt R.A.Jr."/>
            <person name="Phelps T.J."/>
            <person name="Palumbo A.V."/>
            <person name="Arkin A.P."/>
            <person name="Hazen T.C."/>
            <person name="Elias D.A."/>
        </authorList>
    </citation>
    <scope>NUCLEOTIDE SEQUENCE [LARGE SCALE GENOMIC DNA]</scope>
    <source>
        <strain evidence="4 5">B4</strain>
    </source>
</reference>
<gene>
    <name evidence="4" type="ORF">FB4_4671</name>
</gene>
<dbReference type="GO" id="GO:0003677">
    <property type="term" value="F:DNA binding"/>
    <property type="evidence" value="ECO:0007669"/>
    <property type="project" value="UniProtKB-UniRule"/>
</dbReference>
<proteinExistence type="predicted"/>
<evidence type="ECO:0000256" key="1">
    <source>
        <dbReference type="ARBA" id="ARBA00023125"/>
    </source>
</evidence>
<keyword evidence="5" id="KW-1185">Reference proteome</keyword>
<dbReference type="CDD" id="cd00383">
    <property type="entry name" value="trans_reg_C"/>
    <property type="match status" value="1"/>
</dbReference>
<dbReference type="InterPro" id="IPR016032">
    <property type="entry name" value="Sig_transdc_resp-reg_C-effctor"/>
</dbReference>
<organism evidence="4 5">
    <name type="scientific">Pelosinus fermentans B4</name>
    <dbReference type="NCBI Taxonomy" id="1149862"/>
    <lineage>
        <taxon>Bacteria</taxon>
        <taxon>Bacillati</taxon>
        <taxon>Bacillota</taxon>
        <taxon>Negativicutes</taxon>
        <taxon>Selenomonadales</taxon>
        <taxon>Sporomusaceae</taxon>
        <taxon>Pelosinus</taxon>
    </lineage>
</organism>
<evidence type="ECO:0000313" key="5">
    <source>
        <dbReference type="Proteomes" id="UP000004324"/>
    </source>
</evidence>
<evidence type="ECO:0000259" key="3">
    <source>
        <dbReference type="PROSITE" id="PS51755"/>
    </source>
</evidence>
<evidence type="ECO:0000256" key="2">
    <source>
        <dbReference type="PROSITE-ProRule" id="PRU01091"/>
    </source>
</evidence>
<sequence length="52" mass="5901">EKVQGYAFEGYERTVDSHIKNLRKKLGDSYGEPRYIKTVYGVGYKLAGDSRG</sequence>
<dbReference type="SUPFAM" id="SSF46894">
    <property type="entry name" value="C-terminal effector domain of the bipartite response regulators"/>
    <property type="match status" value="1"/>
</dbReference>
<dbReference type="Gene3D" id="1.10.10.10">
    <property type="entry name" value="Winged helix-like DNA-binding domain superfamily/Winged helix DNA-binding domain"/>
    <property type="match status" value="1"/>
</dbReference>
<comment type="caution">
    <text evidence="4">The sequence shown here is derived from an EMBL/GenBank/DDBJ whole genome shotgun (WGS) entry which is preliminary data.</text>
</comment>
<dbReference type="GO" id="GO:0006355">
    <property type="term" value="P:regulation of DNA-templated transcription"/>
    <property type="evidence" value="ECO:0007669"/>
    <property type="project" value="InterPro"/>
</dbReference>
<dbReference type="GO" id="GO:0000160">
    <property type="term" value="P:phosphorelay signal transduction system"/>
    <property type="evidence" value="ECO:0007669"/>
    <property type="project" value="InterPro"/>
</dbReference>
<dbReference type="AlphaFoldDB" id="I8RC71"/>
<dbReference type="InterPro" id="IPR001867">
    <property type="entry name" value="OmpR/PhoB-type_DNA-bd"/>
</dbReference>
<evidence type="ECO:0000313" key="4">
    <source>
        <dbReference type="EMBL" id="EIW16698.1"/>
    </source>
</evidence>
<dbReference type="EMBL" id="AKVJ01000053">
    <property type="protein sequence ID" value="EIW16698.1"/>
    <property type="molecule type" value="Genomic_DNA"/>
</dbReference>
<dbReference type="PROSITE" id="PS51755">
    <property type="entry name" value="OMPR_PHOB"/>
    <property type="match status" value="1"/>
</dbReference>
<keyword evidence="1 2" id="KW-0238">DNA-binding</keyword>
<dbReference type="Pfam" id="PF00486">
    <property type="entry name" value="Trans_reg_C"/>
    <property type="match status" value="1"/>
</dbReference>
<dbReference type="InterPro" id="IPR036388">
    <property type="entry name" value="WH-like_DNA-bd_sf"/>
</dbReference>
<name>I8RC71_9FIRM</name>
<protein>
    <submittedName>
        <fullName evidence="4">Transcriptional regulator domain-containing protein</fullName>
    </submittedName>
</protein>
<feature type="domain" description="OmpR/PhoB-type" evidence="3">
    <location>
        <begin position="1"/>
        <end position="48"/>
    </location>
</feature>
<feature type="non-terminal residue" evidence="4">
    <location>
        <position position="1"/>
    </location>
</feature>
<feature type="DNA-binding region" description="OmpR/PhoB-type" evidence="2">
    <location>
        <begin position="1"/>
        <end position="48"/>
    </location>
</feature>
<dbReference type="Proteomes" id="UP000004324">
    <property type="component" value="Unassembled WGS sequence"/>
</dbReference>
<dbReference type="RefSeq" id="WP_007936833.1">
    <property type="nucleotide sequence ID" value="NZ_AKVJ01000053.1"/>
</dbReference>